<reference evidence="3" key="1">
    <citation type="submission" date="2025-08" db="UniProtKB">
        <authorList>
            <consortium name="RefSeq"/>
        </authorList>
    </citation>
    <scope>IDENTIFICATION</scope>
</reference>
<dbReference type="OrthoDB" id="10683375at2759"/>
<feature type="compositionally biased region" description="Basic and acidic residues" evidence="1">
    <location>
        <begin position="191"/>
        <end position="222"/>
    </location>
</feature>
<proteinExistence type="predicted"/>
<protein>
    <submittedName>
        <fullName evidence="3">High mobility group nucleosome-binding domain-containing protein 5-like isoform X1</fullName>
    </submittedName>
</protein>
<evidence type="ECO:0000313" key="2">
    <source>
        <dbReference type="Proteomes" id="UP000694845"/>
    </source>
</evidence>
<feature type="compositionally biased region" description="Acidic residues" evidence="1">
    <location>
        <begin position="146"/>
        <end position="158"/>
    </location>
</feature>
<feature type="compositionally biased region" description="Basic and acidic residues" evidence="1">
    <location>
        <begin position="260"/>
        <end position="285"/>
    </location>
</feature>
<dbReference type="AlphaFoldDB" id="A0A8B7ZR33"/>
<feature type="compositionally biased region" description="Basic and acidic residues" evidence="1">
    <location>
        <begin position="376"/>
        <end position="399"/>
    </location>
</feature>
<feature type="region of interest" description="Disordered" evidence="1">
    <location>
        <begin position="535"/>
        <end position="562"/>
    </location>
</feature>
<dbReference type="Proteomes" id="UP000694845">
    <property type="component" value="Unplaced"/>
</dbReference>
<feature type="region of interest" description="Disordered" evidence="1">
    <location>
        <begin position="119"/>
        <end position="159"/>
    </location>
</feature>
<accession>A0A8B7ZR33</accession>
<feature type="region of interest" description="Disordered" evidence="1">
    <location>
        <begin position="172"/>
        <end position="523"/>
    </location>
</feature>
<dbReference type="OMA" id="EMITHQP"/>
<sequence>MSDINPGVQYVNALVQSVDDFVDYTDEFQEELDAQAERRAAIALEDPDSVCAMIMQAGLARLLQEANEGGREIYGAAVPFEQTGSGVTVMAVGGISGGTTASTKVCEELHGIPSCKDNRASCSVSGVTEKPSEATGDLGKGREDVEEKEVEEKEEDKEEMLRMEEIELELEAGRENQGESVQAAGQEETVQVDKTEDKNEDDRERKAEDWMVMKSEGEEKKGGSVQEEQLQDSETKTRDQDGMEFDENCAPHAVVEAGEEEKQAKEKEEMKGPTQEDQKKDGKDVEELDGLETEDGAHVDTEDEREVEEYAVVKDGELTDDEVNDSREEAEKVTSEEQKKPEKQSEVGEDLIDQQVETEEQEAGEVEKEEEAMQDDIERQDGLMKGLPHERIDPVKMDPTELEEKEEEGNGMQEDGEADFKKEQGSRGENLDAEEEKDKATVLKEEISHLEKGGDAVKEGGEKDCTEKGTTVAPREISIITEDDVKTATVTDEMTTSDEPATEEDHTLVVSKGTDNIDTPPKIKKRGLWARIFGKRTSKAKNDKMKQSDEEHLEKEEQKRKPSKLKNLIFACCCVQPID</sequence>
<feature type="compositionally biased region" description="Acidic residues" evidence="1">
    <location>
        <begin position="400"/>
        <end position="417"/>
    </location>
</feature>
<organism evidence="2 3">
    <name type="scientific">Acanthaster planci</name>
    <name type="common">Crown-of-thorns starfish</name>
    <dbReference type="NCBI Taxonomy" id="133434"/>
    <lineage>
        <taxon>Eukaryota</taxon>
        <taxon>Metazoa</taxon>
        <taxon>Echinodermata</taxon>
        <taxon>Eleutherozoa</taxon>
        <taxon>Asterozoa</taxon>
        <taxon>Asteroidea</taxon>
        <taxon>Valvatacea</taxon>
        <taxon>Valvatida</taxon>
        <taxon>Acanthasteridae</taxon>
        <taxon>Acanthaster</taxon>
    </lineage>
</organism>
<feature type="compositionally biased region" description="Basic and acidic residues" evidence="1">
    <location>
        <begin position="540"/>
        <end position="560"/>
    </location>
</feature>
<dbReference type="KEGG" id="aplc:110988287"/>
<gene>
    <name evidence="3" type="primary">LOC110988287</name>
</gene>
<feature type="compositionally biased region" description="Basic and acidic residues" evidence="1">
    <location>
        <begin position="418"/>
        <end position="467"/>
    </location>
</feature>
<feature type="compositionally biased region" description="Polar residues" evidence="1">
    <location>
        <begin position="488"/>
        <end position="499"/>
    </location>
</feature>
<dbReference type="GeneID" id="110988287"/>
<feature type="compositionally biased region" description="Acidic residues" evidence="1">
    <location>
        <begin position="347"/>
        <end position="375"/>
    </location>
</feature>
<evidence type="ECO:0000313" key="3">
    <source>
        <dbReference type="RefSeq" id="XP_022107340.1"/>
    </source>
</evidence>
<dbReference type="RefSeq" id="XP_022107340.1">
    <property type="nucleotide sequence ID" value="XM_022251648.1"/>
</dbReference>
<keyword evidence="2" id="KW-1185">Reference proteome</keyword>
<name>A0A8B7ZR33_ACAPL</name>
<evidence type="ECO:0000256" key="1">
    <source>
        <dbReference type="SAM" id="MobiDB-lite"/>
    </source>
</evidence>
<feature type="compositionally biased region" description="Basic and acidic residues" evidence="1">
    <location>
        <begin position="324"/>
        <end position="346"/>
    </location>
</feature>